<feature type="compositionally biased region" description="Polar residues" evidence="1">
    <location>
        <begin position="7"/>
        <end position="19"/>
    </location>
</feature>
<protein>
    <submittedName>
        <fullName evidence="3">Uncharacterized protein</fullName>
    </submittedName>
</protein>
<keyword evidence="2" id="KW-0812">Transmembrane</keyword>
<keyword evidence="2" id="KW-1133">Transmembrane helix</keyword>
<evidence type="ECO:0000256" key="1">
    <source>
        <dbReference type="SAM" id="MobiDB-lite"/>
    </source>
</evidence>
<organism evidence="3">
    <name type="scientific">Lygus hesperus</name>
    <name type="common">Western plant bug</name>
    <dbReference type="NCBI Taxonomy" id="30085"/>
    <lineage>
        <taxon>Eukaryota</taxon>
        <taxon>Metazoa</taxon>
        <taxon>Ecdysozoa</taxon>
        <taxon>Arthropoda</taxon>
        <taxon>Hexapoda</taxon>
        <taxon>Insecta</taxon>
        <taxon>Pterygota</taxon>
        <taxon>Neoptera</taxon>
        <taxon>Paraneoptera</taxon>
        <taxon>Hemiptera</taxon>
        <taxon>Heteroptera</taxon>
        <taxon>Panheteroptera</taxon>
        <taxon>Cimicomorpha</taxon>
        <taxon>Miridae</taxon>
        <taxon>Mirini</taxon>
        <taxon>Lygus</taxon>
    </lineage>
</organism>
<sequence length="104" mass="11516">MEVESGGNKSSSMLGSTLVTHERDVTTEPSLKSTPYQDIKTTSRPKRLSPQISTSSSVHYELVRLTIVFVTISSFLALLLHFRKIKTHKCKQTSNNIPNLGGKV</sequence>
<dbReference type="EMBL" id="GBRD01003161">
    <property type="protein sequence ID" value="JAG62660.1"/>
    <property type="molecule type" value="Transcribed_RNA"/>
</dbReference>
<name>A0A0K8TBW8_LYGHE</name>
<dbReference type="AlphaFoldDB" id="A0A0K8TBW8"/>
<keyword evidence="2" id="KW-0472">Membrane</keyword>
<feature type="compositionally biased region" description="Polar residues" evidence="1">
    <location>
        <begin position="27"/>
        <end position="42"/>
    </location>
</feature>
<proteinExistence type="predicted"/>
<reference evidence="3" key="1">
    <citation type="submission" date="2014-09" db="EMBL/GenBank/DDBJ databases">
        <authorList>
            <person name="Magalhaes I.L.F."/>
            <person name="Oliveira U."/>
            <person name="Santos F.R."/>
            <person name="Vidigal T.H.D.A."/>
            <person name="Brescovit A.D."/>
            <person name="Santos A.J."/>
        </authorList>
    </citation>
    <scope>NUCLEOTIDE SEQUENCE</scope>
</reference>
<evidence type="ECO:0000313" key="3">
    <source>
        <dbReference type="EMBL" id="JAG62660.1"/>
    </source>
</evidence>
<feature type="region of interest" description="Disordered" evidence="1">
    <location>
        <begin position="1"/>
        <end position="55"/>
    </location>
</feature>
<evidence type="ECO:0000256" key="2">
    <source>
        <dbReference type="SAM" id="Phobius"/>
    </source>
</evidence>
<feature type="transmembrane region" description="Helical" evidence="2">
    <location>
        <begin position="62"/>
        <end position="82"/>
    </location>
</feature>
<accession>A0A0K8TBW8</accession>
<feature type="non-terminal residue" evidence="3">
    <location>
        <position position="104"/>
    </location>
</feature>